<comment type="pathway">
    <text evidence="3">tRNA modification; 5-methoxycarbonylmethyl-2-thiouridine-tRNA biosynthesis.</text>
</comment>
<evidence type="ECO:0000256" key="1">
    <source>
        <dbReference type="ARBA" id="ARBA00004123"/>
    </source>
</evidence>
<dbReference type="UniPathway" id="UPA00988"/>
<gene>
    <name evidence="9" type="ORF">HCN44_010278</name>
</gene>
<evidence type="ECO:0000313" key="9">
    <source>
        <dbReference type="EMBL" id="KAF7993683.1"/>
    </source>
</evidence>
<keyword evidence="10" id="KW-1185">Reference proteome</keyword>
<accession>A0A834XWA9</accession>
<keyword evidence="7" id="KW-0819">tRNA processing</keyword>
<keyword evidence="6" id="KW-0963">Cytoplasm</keyword>
<dbReference type="PANTHER" id="PTHR15641">
    <property type="entry name" value="ELONGATOR COMPLEX PROTEIN 5"/>
    <property type="match status" value="1"/>
</dbReference>
<evidence type="ECO:0000256" key="6">
    <source>
        <dbReference type="ARBA" id="ARBA00022490"/>
    </source>
</evidence>
<dbReference type="Proteomes" id="UP000639338">
    <property type="component" value="Unassembled WGS sequence"/>
</dbReference>
<dbReference type="EMBL" id="JACMRX010000003">
    <property type="protein sequence ID" value="KAF7993683.1"/>
    <property type="molecule type" value="Genomic_DNA"/>
</dbReference>
<evidence type="ECO:0000256" key="5">
    <source>
        <dbReference type="ARBA" id="ARBA00020264"/>
    </source>
</evidence>
<comment type="caution">
    <text evidence="9">The sequence shown here is derived from an EMBL/GenBank/DDBJ whole genome shotgun (WGS) entry which is preliminary data.</text>
</comment>
<dbReference type="GO" id="GO:0005634">
    <property type="term" value="C:nucleus"/>
    <property type="evidence" value="ECO:0007669"/>
    <property type="project" value="UniProtKB-SubCell"/>
</dbReference>
<organism evidence="9 10">
    <name type="scientific">Aphidius gifuensis</name>
    <name type="common">Parasitoid wasp</name>
    <dbReference type="NCBI Taxonomy" id="684658"/>
    <lineage>
        <taxon>Eukaryota</taxon>
        <taxon>Metazoa</taxon>
        <taxon>Ecdysozoa</taxon>
        <taxon>Arthropoda</taxon>
        <taxon>Hexapoda</taxon>
        <taxon>Insecta</taxon>
        <taxon>Pterygota</taxon>
        <taxon>Neoptera</taxon>
        <taxon>Endopterygota</taxon>
        <taxon>Hymenoptera</taxon>
        <taxon>Apocrita</taxon>
        <taxon>Ichneumonoidea</taxon>
        <taxon>Braconidae</taxon>
        <taxon>Aphidiinae</taxon>
        <taxon>Aphidius</taxon>
    </lineage>
</organism>
<dbReference type="GO" id="GO:0002098">
    <property type="term" value="P:tRNA wobble uridine modification"/>
    <property type="evidence" value="ECO:0007669"/>
    <property type="project" value="InterPro"/>
</dbReference>
<comment type="similarity">
    <text evidence="4">Belongs to the ELP5 family.</text>
</comment>
<dbReference type="GO" id="GO:0033588">
    <property type="term" value="C:elongator holoenzyme complex"/>
    <property type="evidence" value="ECO:0007669"/>
    <property type="project" value="InterPro"/>
</dbReference>
<sequence>MSKIKTLPLIQDAKFIVIDEGTNAMHGNNIVSGWMHMWKNSGSPRQVDYLLFSDPKFRYDYLVDLFGNDYLKIHDYYTQDINNIFDDKNIDLELIMKKLTSSSDTIVVVNCLNSLILTVGLSKAVRFVEKLSSHVSQLICIYQSNFGTNKVPNIETMGTTYLKLNKTNYSTVDNDICYDVSMIHRKHSGGIIKNHVRITQDISTYEIKSEKEPVVTQNNTSSNTTIIENTVKPETSFRTDLSVGEIEQRNQTPLPYIKNNISNESKIFYVPDCIDDLDEEDPDDDLPF</sequence>
<dbReference type="InterPro" id="IPR019519">
    <property type="entry name" value="Elp5"/>
</dbReference>
<name>A0A834XWA9_APHGI</name>
<dbReference type="OrthoDB" id="166907at2759"/>
<comment type="subcellular location">
    <subcellularLocation>
        <location evidence="2">Cytoplasm</location>
    </subcellularLocation>
    <subcellularLocation>
        <location evidence="1">Nucleus</location>
    </subcellularLocation>
</comment>
<protein>
    <recommendedName>
        <fullName evidence="5">Elongator complex protein 5</fullName>
    </recommendedName>
</protein>
<keyword evidence="8" id="KW-0539">Nucleus</keyword>
<evidence type="ECO:0000256" key="2">
    <source>
        <dbReference type="ARBA" id="ARBA00004496"/>
    </source>
</evidence>
<dbReference type="GO" id="GO:0005829">
    <property type="term" value="C:cytosol"/>
    <property type="evidence" value="ECO:0007669"/>
    <property type="project" value="TreeGrafter"/>
</dbReference>
<proteinExistence type="inferred from homology"/>
<evidence type="ECO:0000256" key="8">
    <source>
        <dbReference type="ARBA" id="ARBA00023242"/>
    </source>
</evidence>
<dbReference type="GO" id="GO:0000049">
    <property type="term" value="F:tRNA binding"/>
    <property type="evidence" value="ECO:0007669"/>
    <property type="project" value="TreeGrafter"/>
</dbReference>
<dbReference type="PANTHER" id="PTHR15641:SF1">
    <property type="entry name" value="ELONGATOR COMPLEX PROTEIN 5"/>
    <property type="match status" value="1"/>
</dbReference>
<evidence type="ECO:0000256" key="4">
    <source>
        <dbReference type="ARBA" id="ARBA00009567"/>
    </source>
</evidence>
<evidence type="ECO:0000313" key="10">
    <source>
        <dbReference type="Proteomes" id="UP000639338"/>
    </source>
</evidence>
<evidence type="ECO:0000256" key="3">
    <source>
        <dbReference type="ARBA" id="ARBA00005043"/>
    </source>
</evidence>
<dbReference type="AlphaFoldDB" id="A0A834XWA9"/>
<reference evidence="9 10" key="1">
    <citation type="submission" date="2020-08" db="EMBL/GenBank/DDBJ databases">
        <title>Aphidius gifuensis genome sequencing and assembly.</title>
        <authorList>
            <person name="Du Z."/>
        </authorList>
    </citation>
    <scope>NUCLEOTIDE SEQUENCE [LARGE SCALE GENOMIC DNA]</scope>
    <source>
        <strain evidence="9">YNYX2018</strain>
        <tissue evidence="9">Adults</tissue>
    </source>
</reference>
<evidence type="ECO:0000256" key="7">
    <source>
        <dbReference type="ARBA" id="ARBA00022694"/>
    </source>
</evidence>